<dbReference type="Gene3D" id="2.30.30.140">
    <property type="match status" value="1"/>
</dbReference>
<keyword evidence="1" id="KW-0694">RNA-binding</keyword>
<reference evidence="4" key="2">
    <citation type="submission" date="2025-09" db="UniProtKB">
        <authorList>
            <consortium name="Ensembl"/>
        </authorList>
    </citation>
    <scope>IDENTIFICATION</scope>
</reference>
<dbReference type="PANTHER" id="PTHR22948:SF65">
    <property type="entry name" value="A-KINASE ANCHORING PROTEIN 1"/>
    <property type="match status" value="1"/>
</dbReference>
<feature type="region of interest" description="Disordered" evidence="2">
    <location>
        <begin position="140"/>
        <end position="165"/>
    </location>
</feature>
<dbReference type="Gene3D" id="3.30.1370.10">
    <property type="entry name" value="K Homology domain, type 1"/>
    <property type="match status" value="1"/>
</dbReference>
<keyword evidence="5" id="KW-1185">Reference proteome</keyword>
<dbReference type="GO" id="GO:0003723">
    <property type="term" value="F:RNA binding"/>
    <property type="evidence" value="ECO:0007669"/>
    <property type="project" value="UniProtKB-UniRule"/>
</dbReference>
<proteinExistence type="predicted"/>
<dbReference type="CDD" id="cd22395">
    <property type="entry name" value="KH-I_AKAP1"/>
    <property type="match status" value="1"/>
</dbReference>
<dbReference type="AlphaFoldDB" id="A0A3B3RZ89"/>
<evidence type="ECO:0000313" key="5">
    <source>
        <dbReference type="Proteomes" id="UP000261540"/>
    </source>
</evidence>
<evidence type="ECO:0000313" key="4">
    <source>
        <dbReference type="Ensembl" id="ENSPKIP00000023608.1"/>
    </source>
</evidence>
<dbReference type="InterPro" id="IPR035437">
    <property type="entry name" value="SNase_OB-fold_sf"/>
</dbReference>
<dbReference type="GO" id="GO:0034237">
    <property type="term" value="F:protein kinase A regulatory subunit binding"/>
    <property type="evidence" value="ECO:0007669"/>
    <property type="project" value="TreeGrafter"/>
</dbReference>
<dbReference type="SMART" id="SM00333">
    <property type="entry name" value="TUDOR"/>
    <property type="match status" value="1"/>
</dbReference>
<evidence type="ECO:0000259" key="3">
    <source>
        <dbReference type="PROSITE" id="PS50304"/>
    </source>
</evidence>
<name>A0A3B3RZ89_9TELE</name>
<dbReference type="SUPFAM" id="SSF54791">
    <property type="entry name" value="Eukaryotic type KH-domain (KH-domain type I)"/>
    <property type="match status" value="1"/>
</dbReference>
<dbReference type="InterPro" id="IPR036612">
    <property type="entry name" value="KH_dom_type_1_sf"/>
</dbReference>
<protein>
    <submittedName>
        <fullName evidence="4">A-kinase anchor protein 1, mitochondrial-like</fullName>
    </submittedName>
</protein>
<evidence type="ECO:0000256" key="1">
    <source>
        <dbReference type="PROSITE-ProRule" id="PRU00117"/>
    </source>
</evidence>
<dbReference type="CDD" id="cd20407">
    <property type="entry name" value="Tudor_AKAP1"/>
    <property type="match status" value="1"/>
</dbReference>
<evidence type="ECO:0000256" key="2">
    <source>
        <dbReference type="SAM" id="MobiDB-lite"/>
    </source>
</evidence>
<reference evidence="4" key="1">
    <citation type="submission" date="2025-08" db="UniProtKB">
        <authorList>
            <consortium name="Ensembl"/>
        </authorList>
    </citation>
    <scope>IDENTIFICATION</scope>
</reference>
<dbReference type="InterPro" id="IPR047367">
    <property type="entry name" value="Tudor_AKAP1"/>
</dbReference>
<dbReference type="PANTHER" id="PTHR22948">
    <property type="entry name" value="TUDOR DOMAIN CONTAINING PROTEIN"/>
    <property type="match status" value="1"/>
</dbReference>
<feature type="compositionally biased region" description="Acidic residues" evidence="2">
    <location>
        <begin position="149"/>
        <end position="160"/>
    </location>
</feature>
<dbReference type="PROSITE" id="PS50084">
    <property type="entry name" value="KH_TYPE_1"/>
    <property type="match status" value="1"/>
</dbReference>
<dbReference type="STRING" id="1676925.ENSPKIP00000023608"/>
<feature type="region of interest" description="Disordered" evidence="2">
    <location>
        <begin position="36"/>
        <end position="89"/>
    </location>
</feature>
<dbReference type="GO" id="GO:0005739">
    <property type="term" value="C:mitochondrion"/>
    <property type="evidence" value="ECO:0007669"/>
    <property type="project" value="UniProtKB-ARBA"/>
</dbReference>
<feature type="domain" description="Tudor" evidence="3">
    <location>
        <begin position="415"/>
        <end position="474"/>
    </location>
</feature>
<dbReference type="InterPro" id="IPR002999">
    <property type="entry name" value="Tudor"/>
</dbReference>
<dbReference type="InterPro" id="IPR047368">
    <property type="entry name" value="KH-I_AKAP1"/>
</dbReference>
<dbReference type="Pfam" id="PF00013">
    <property type="entry name" value="KH_1"/>
    <property type="match status" value="1"/>
</dbReference>
<dbReference type="InterPro" id="IPR050621">
    <property type="entry name" value="Tudor_domain_containing"/>
</dbReference>
<dbReference type="PROSITE" id="PS50304">
    <property type="entry name" value="TUDOR"/>
    <property type="match status" value="1"/>
</dbReference>
<dbReference type="Gene3D" id="2.40.50.90">
    <property type="match status" value="1"/>
</dbReference>
<dbReference type="Pfam" id="PF00567">
    <property type="entry name" value="TUDOR"/>
    <property type="match status" value="1"/>
</dbReference>
<dbReference type="InterPro" id="IPR004087">
    <property type="entry name" value="KH_dom"/>
</dbReference>
<dbReference type="GO" id="GO:0016020">
    <property type="term" value="C:membrane"/>
    <property type="evidence" value="ECO:0007669"/>
    <property type="project" value="TreeGrafter"/>
</dbReference>
<dbReference type="GeneTree" id="ENSGT00390000001360"/>
<feature type="region of interest" description="Disordered" evidence="2">
    <location>
        <begin position="550"/>
        <end position="570"/>
    </location>
</feature>
<organism evidence="4 5">
    <name type="scientific">Paramormyrops kingsleyae</name>
    <dbReference type="NCBI Taxonomy" id="1676925"/>
    <lineage>
        <taxon>Eukaryota</taxon>
        <taxon>Metazoa</taxon>
        <taxon>Chordata</taxon>
        <taxon>Craniata</taxon>
        <taxon>Vertebrata</taxon>
        <taxon>Euteleostomi</taxon>
        <taxon>Actinopterygii</taxon>
        <taxon>Neopterygii</taxon>
        <taxon>Teleostei</taxon>
        <taxon>Osteoglossocephala</taxon>
        <taxon>Osteoglossomorpha</taxon>
        <taxon>Osteoglossiformes</taxon>
        <taxon>Mormyridae</taxon>
        <taxon>Paramormyrops</taxon>
    </lineage>
</organism>
<sequence length="570" mass="61814">MASSLRPLLTCALPGLLVLLAGWWYTFCRKRSKSHQDRDMKEFQPGEGGGVNSLRQPKEDFSKLESIQGSSKVLKRPEPEGQVTPGWKSDTLAEGSWIGLGPGNFILQQSEQQHVCVEVAPPSGHLGNFESGDGVCCVSEEPRSREGDAAGDDMQEVQEQDQERGGSWKLGMALPAPMEVLREMENNSEGPHDAPQRSRSEISSLSLVVLAGEATVSGPSPRTEGVCGWGPMLSPAVPEKCPMVGQDSGSSPPAFPPSPRDIDLVEWEVAVPRHLVGRLIGQKGRAVSFLKRRSGAKIYVFRASPSRDVQICHIEGSRVQVDRALKLMGEKFVDLDLTNQSTALNPALTQPTLAPTSWVVLPEGVPIEVIVVKVVSAGHLFIQQRTHPSHHSLCSLEERMYLCYAQRGAPYLHPHIQAGTLCAAPGVEGSWWRAQVSALCDDPTQVEVRFVDYGGYEKVKVDTLRQIRSDFVALPFQGAEVLLENLAPLPTMESFSTEAASRVEEMTRGVTLVAQVRCALGTKGSSCPTHRPEAAACSCLLGHTVPQQWPSAGPDLEDWESAGVCEPDVG</sequence>
<dbReference type="Proteomes" id="UP000261540">
    <property type="component" value="Unplaced"/>
</dbReference>
<dbReference type="InterPro" id="IPR004088">
    <property type="entry name" value="KH_dom_type_1"/>
</dbReference>
<accession>A0A3B3RZ89</accession>
<dbReference type="SMART" id="SM00322">
    <property type="entry name" value="KH"/>
    <property type="match status" value="1"/>
</dbReference>
<dbReference type="SUPFAM" id="SSF63748">
    <property type="entry name" value="Tudor/PWWP/MBT"/>
    <property type="match status" value="1"/>
</dbReference>
<dbReference type="Ensembl" id="ENSPKIT00000004295.1">
    <property type="protein sequence ID" value="ENSPKIP00000023608.1"/>
    <property type="gene ID" value="ENSPKIG00000007175.1"/>
</dbReference>